<reference evidence="1" key="1">
    <citation type="submission" date="2018-11" db="EMBL/GenBank/DDBJ databases">
        <authorList>
            <person name="Onetto C."/>
        </authorList>
    </citation>
    <scope>NUCLEOTIDE SEQUENCE [LARGE SCALE GENOMIC DNA]</scope>
</reference>
<name>A0A564WGB7_9PROT</name>
<dbReference type="PROSITE" id="PS51257">
    <property type="entry name" value="PROKAR_LIPOPROTEIN"/>
    <property type="match status" value="1"/>
</dbReference>
<evidence type="ECO:0008006" key="3">
    <source>
        <dbReference type="Google" id="ProtNLM"/>
    </source>
</evidence>
<evidence type="ECO:0000313" key="2">
    <source>
        <dbReference type="Proteomes" id="UP000326641"/>
    </source>
</evidence>
<keyword evidence="2" id="KW-1185">Reference proteome</keyword>
<dbReference type="Proteomes" id="UP000326641">
    <property type="component" value="Unassembled WGS sequence"/>
</dbReference>
<organism evidence="1 2">
    <name type="scientific">Candidatus Defluviicoccus seviourii</name>
    <dbReference type="NCBI Taxonomy" id="2565273"/>
    <lineage>
        <taxon>Bacteria</taxon>
        <taxon>Pseudomonadati</taxon>
        <taxon>Pseudomonadota</taxon>
        <taxon>Alphaproteobacteria</taxon>
        <taxon>Rhodospirillales</taxon>
        <taxon>Rhodospirillaceae</taxon>
        <taxon>Defluviicoccus</taxon>
    </lineage>
</organism>
<proteinExistence type="predicted"/>
<protein>
    <recommendedName>
        <fullName evidence="3">Lipoprotein</fullName>
    </recommendedName>
</protein>
<sequence>MLGFRHVAGVLGLALASCSGVDELNYFYPDNTVIDKGVVTETKRVSLAKTLYVAPNGKVLCEEDIDSMTCVPYILARHGKKDLDSARLVEVDSGQFKDELRKNYYVLVEAPNRTKTRIWVDKGTHDAVAIGQKLGKQQ</sequence>
<evidence type="ECO:0000313" key="1">
    <source>
        <dbReference type="EMBL" id="VUX47351.1"/>
    </source>
</evidence>
<dbReference type="EMBL" id="UXAT02000042">
    <property type="protein sequence ID" value="VUX47351.1"/>
    <property type="molecule type" value="Genomic_DNA"/>
</dbReference>
<dbReference type="AlphaFoldDB" id="A0A564WGB7"/>
<comment type="caution">
    <text evidence="1">The sequence shown here is derived from an EMBL/GenBank/DDBJ whole genome shotgun (WGS) entry which is preliminary data.</text>
</comment>
<gene>
    <name evidence="1" type="ORF">DF3PA_470004</name>
</gene>
<accession>A0A564WGB7</accession>